<dbReference type="InterPro" id="IPR010272">
    <property type="entry name" value="T6SS_TssF"/>
</dbReference>
<protein>
    <submittedName>
        <fullName evidence="2">Type VI secretion protein</fullName>
    </submittedName>
</protein>
<dbReference type="Proteomes" id="UP000037822">
    <property type="component" value="Unassembled WGS sequence"/>
</dbReference>
<reference evidence="2 3" key="1">
    <citation type="submission" date="2015-07" db="EMBL/GenBank/DDBJ databases">
        <title>Whole genome sequencing of Bosea vaviloviae isolated from cave pool.</title>
        <authorList>
            <person name="Tan N.E.H."/>
            <person name="Lee Y.P."/>
            <person name="Gan H.M."/>
            <person name="Barton H."/>
            <person name="Savka M.A."/>
        </authorList>
    </citation>
    <scope>NUCLEOTIDE SEQUENCE [LARGE SCALE GENOMIC DNA]</scope>
    <source>
        <strain evidence="2 3">SD260</strain>
    </source>
</reference>
<dbReference type="PIRSF" id="PIRSF028304">
    <property type="entry name" value="UCP028304"/>
    <property type="match status" value="1"/>
</dbReference>
<dbReference type="OrthoDB" id="9763676at2"/>
<name>A0A0N1N1E0_9HYPH</name>
<gene>
    <name evidence="2" type="ORF">AE618_24865</name>
</gene>
<dbReference type="AlphaFoldDB" id="A0A0N1N1E0"/>
<sequence>MNQEFLDFYNQELRLFMEHTKEFAEEYPGIAERLGGLVGERMDPMVGGLLEGAAFLAARVQLKLKHEFPEFTNNLLEQLIPNYLAPTPSALLAGIRPPFADPGLREGMRIPRGSYIDATYLERERRVACRYRLGADVTMWPFDVAAAEYIPAPGPLQALGLRTDHRVLSGLRLSLTHRTMADPDQEPSAAEALKTPTSWFSGCRCKDLTVHLLGAEADAVALYEQLFSDCVGIYFRHLDEFGDPVITPGDGVSLEQLGFSEDEALLPADTRIFRGFDLLREMFWFPRKFLGFKLDGLARIMPRLTAKAVDIIFVFDEVNTRLAAAVQKPMFGLYAAPAINLFEKTVDRIPVKSNQHEFHIVPDRSRQLDYEPHSILSVNAHYVGGREKQPVHPLYSSPEGASPTHGLLYTQRRLPRRRSVAERRTGRSSDYTGTDMFISLVEPAGVSDTVSVAELSVRALCSNRHLPEHLPTGEGGADFRLIDNVALDVACLSGPTPPREPIVSQLRLRSETASTGVVTWRLINLLSLNHLGLVQRGAGQNGEALRELLSLFADLADSATERRIRGIKSVDSRPVVRRFPQRAGTGAARGLEITVVLDEKAFEGSGVFLLGAILDRFFAEYAAMNHFTQTVIRTVERGEVMRWPPRAGSRRIL</sequence>
<evidence type="ECO:0000313" key="2">
    <source>
        <dbReference type="EMBL" id="KPH75587.1"/>
    </source>
</evidence>
<accession>A0A0N1N1E0</accession>
<proteinExistence type="predicted"/>
<dbReference type="Pfam" id="PF05947">
    <property type="entry name" value="T6SS_TssF"/>
    <property type="match status" value="1"/>
</dbReference>
<dbReference type="PATRIC" id="fig|1526658.3.peg.999"/>
<dbReference type="EMBL" id="LGSZ01000078">
    <property type="protein sequence ID" value="KPH75587.1"/>
    <property type="molecule type" value="Genomic_DNA"/>
</dbReference>
<dbReference type="RefSeq" id="WP_054211733.1">
    <property type="nucleotide sequence ID" value="NZ_LGSZ01000078.1"/>
</dbReference>
<evidence type="ECO:0000256" key="1">
    <source>
        <dbReference type="SAM" id="MobiDB-lite"/>
    </source>
</evidence>
<dbReference type="NCBIfam" id="TIGR03359">
    <property type="entry name" value="VI_chp_6"/>
    <property type="match status" value="1"/>
</dbReference>
<organism evidence="2 3">
    <name type="scientific">Bosea vaviloviae</name>
    <dbReference type="NCBI Taxonomy" id="1526658"/>
    <lineage>
        <taxon>Bacteria</taxon>
        <taxon>Pseudomonadati</taxon>
        <taxon>Pseudomonadota</taxon>
        <taxon>Alphaproteobacteria</taxon>
        <taxon>Hyphomicrobiales</taxon>
        <taxon>Boseaceae</taxon>
        <taxon>Bosea</taxon>
    </lineage>
</organism>
<dbReference type="PANTHER" id="PTHR35370:SF1">
    <property type="entry name" value="TYPE VI SECRETION SYSTEM COMPONENT TSSF1"/>
    <property type="match status" value="1"/>
</dbReference>
<feature type="region of interest" description="Disordered" evidence="1">
    <location>
        <begin position="390"/>
        <end position="428"/>
    </location>
</feature>
<comment type="caution">
    <text evidence="2">The sequence shown here is derived from an EMBL/GenBank/DDBJ whole genome shotgun (WGS) entry which is preliminary data.</text>
</comment>
<keyword evidence="3" id="KW-1185">Reference proteome</keyword>
<dbReference type="PANTHER" id="PTHR35370">
    <property type="entry name" value="CYTOPLASMIC PROTEIN-RELATED-RELATED"/>
    <property type="match status" value="1"/>
</dbReference>
<evidence type="ECO:0000313" key="3">
    <source>
        <dbReference type="Proteomes" id="UP000037822"/>
    </source>
</evidence>